<dbReference type="Gene3D" id="3.40.50.620">
    <property type="entry name" value="HUPs"/>
    <property type="match status" value="1"/>
</dbReference>
<evidence type="ECO:0000256" key="6">
    <source>
        <dbReference type="ARBA" id="ARBA00022888"/>
    </source>
</evidence>
<keyword evidence="5" id="KW-0067">ATP-binding</keyword>
<dbReference type="InterPro" id="IPR051786">
    <property type="entry name" value="ASN_synthetase/amidase"/>
</dbReference>
<dbReference type="InterPro" id="IPR029055">
    <property type="entry name" value="Ntn_hydrolases_N"/>
</dbReference>
<dbReference type="EC" id="6.3.5.4" evidence="3"/>
<dbReference type="Proteomes" id="UP000196594">
    <property type="component" value="Unassembled WGS sequence"/>
</dbReference>
<evidence type="ECO:0000256" key="2">
    <source>
        <dbReference type="ARBA" id="ARBA00005752"/>
    </source>
</evidence>
<evidence type="ECO:0000256" key="7">
    <source>
        <dbReference type="ARBA" id="ARBA00022962"/>
    </source>
</evidence>
<proteinExistence type="inferred from homology"/>
<feature type="domain" description="Glutamine amidotransferase type-2" evidence="9">
    <location>
        <begin position="2"/>
        <end position="212"/>
    </location>
</feature>
<comment type="pathway">
    <text evidence="1">Amino-acid biosynthesis; L-asparagine biosynthesis; L-asparagine from L-aspartate (L-Gln route): step 1/1.</text>
</comment>
<dbReference type="SUPFAM" id="SSF52402">
    <property type="entry name" value="Adenine nucleotide alpha hydrolases-like"/>
    <property type="match status" value="1"/>
</dbReference>
<dbReference type="InterPro" id="IPR006426">
    <property type="entry name" value="Asn_synth_AEB"/>
</dbReference>
<keyword evidence="6" id="KW-0061">Asparagine biosynthesis</keyword>
<dbReference type="InterPro" id="IPR017932">
    <property type="entry name" value="GATase_2_dom"/>
</dbReference>
<dbReference type="InterPro" id="IPR001962">
    <property type="entry name" value="Asn_synthase"/>
</dbReference>
<comment type="caution">
    <text evidence="10">The sequence shown here is derived from an EMBL/GenBank/DDBJ whole genome shotgun (WGS) entry which is preliminary data.</text>
</comment>
<evidence type="ECO:0000313" key="11">
    <source>
        <dbReference type="Proteomes" id="UP000196594"/>
    </source>
</evidence>
<dbReference type="EMBL" id="NHNT01000020">
    <property type="protein sequence ID" value="OUZ37313.1"/>
    <property type="molecule type" value="Genomic_DNA"/>
</dbReference>
<dbReference type="PIRSF" id="PIRSF001589">
    <property type="entry name" value="Asn_synthetase_glu-h"/>
    <property type="match status" value="1"/>
</dbReference>
<protein>
    <recommendedName>
        <fullName evidence="3">asparagine synthase (glutamine-hydrolyzing)</fullName>
        <ecNumber evidence="3">6.3.5.4</ecNumber>
    </recommendedName>
</protein>
<dbReference type="PANTHER" id="PTHR43284:SF1">
    <property type="entry name" value="ASPARAGINE SYNTHETASE"/>
    <property type="match status" value="1"/>
</dbReference>
<comment type="similarity">
    <text evidence="2">Belongs to the asparagine synthetase family.</text>
</comment>
<keyword evidence="11" id="KW-1185">Reference proteome</keyword>
<dbReference type="Pfam" id="PF13537">
    <property type="entry name" value="GATase_7"/>
    <property type="match status" value="1"/>
</dbReference>
<dbReference type="SUPFAM" id="SSF56235">
    <property type="entry name" value="N-terminal nucleophile aminohydrolases (Ntn hydrolases)"/>
    <property type="match status" value="1"/>
</dbReference>
<dbReference type="NCBIfam" id="TIGR01536">
    <property type="entry name" value="asn_synth_AEB"/>
    <property type="match status" value="1"/>
</dbReference>
<dbReference type="RefSeq" id="WP_087618647.1">
    <property type="nucleotide sequence ID" value="NZ_JAFBEY010000019.1"/>
</dbReference>
<dbReference type="PROSITE" id="PS51278">
    <property type="entry name" value="GATASE_TYPE_2"/>
    <property type="match status" value="1"/>
</dbReference>
<dbReference type="Pfam" id="PF00733">
    <property type="entry name" value="Asn_synthase"/>
    <property type="match status" value="1"/>
</dbReference>
<dbReference type="PANTHER" id="PTHR43284">
    <property type="entry name" value="ASPARAGINE SYNTHETASE (GLUTAMINE-HYDROLYZING)"/>
    <property type="match status" value="1"/>
</dbReference>
<evidence type="ECO:0000259" key="9">
    <source>
        <dbReference type="PROSITE" id="PS51278"/>
    </source>
</evidence>
<keyword evidence="4" id="KW-0547">Nucleotide-binding</keyword>
<dbReference type="InterPro" id="IPR014729">
    <property type="entry name" value="Rossmann-like_a/b/a_fold"/>
</dbReference>
<evidence type="ECO:0000256" key="5">
    <source>
        <dbReference type="ARBA" id="ARBA00022840"/>
    </source>
</evidence>
<dbReference type="CDD" id="cd01991">
    <property type="entry name" value="Asn_synthase_B_C"/>
    <property type="match status" value="1"/>
</dbReference>
<dbReference type="CDD" id="cd00712">
    <property type="entry name" value="AsnB"/>
    <property type="match status" value="1"/>
</dbReference>
<reference evidence="10 11" key="1">
    <citation type="journal article" date="2017" name="Int. J. Syst. Evol. Microbiol.">
        <title>Solibacillus kalamii sp. nov., isolated from a high-efficiency particulate arrestance filter system used in the International Space Station.</title>
        <authorList>
            <person name="Checinska Sielaff A."/>
            <person name="Kumar R.M."/>
            <person name="Pal D."/>
            <person name="Mayilraj S."/>
            <person name="Venkateswaran K."/>
        </authorList>
    </citation>
    <scope>NUCLEOTIDE SEQUENCE [LARGE SCALE GENOMIC DNA]</scope>
    <source>
        <strain evidence="10 11">ISSFR-015</strain>
    </source>
</reference>
<keyword evidence="6" id="KW-0028">Amino-acid biosynthesis</keyword>
<evidence type="ECO:0000256" key="4">
    <source>
        <dbReference type="ARBA" id="ARBA00022741"/>
    </source>
</evidence>
<sequence length="608" mass="70653">MCGISGWIDFSTHLVNEESMIKKMTRTLLHRGPDSEGYFISKHALLGHKRLAIIDLVTGSQPMTRGELTIVYNGEVYNANELREQLKSLGHSFYTSSDTEVILMAYVEWKERCMEYLNGIFAFAVWNEQEHSLFLCRDRLGVKPLFYYELPDGLLFSSEIKGILAHPAVKTEVDAEGLAALFSLGPSRIVGHAIFKGIKEVKPAYAMIVRKGFRKSWQYWDIESKQHEHSEAETIENVRELVTNAIIRQLISDVPLSTMLSGGLDSSIITAVAARQLAKEQKTLSTYSVAFEENDQHFMQNSFQTTQDEYWIGKMQQAFQTKHRQVTLTQQELVEALEQAMRLKDMPSMADIDSSFYLFCKEMKKEHTVALSGECADEVFGGYPWFYEGKKGTLFPWLRSTKEREQLFKADWQKRLQLPQFMQSTYEEAVKGMPAFLGNKEEQERQQLFYLNNQFFMQTLLERNDRMTMGASMEVRVPFADHTIIEYVWNIPWEMKNSGGMEKGILRKAFQDILPKEVVERKKNPYPKTYHPKYTELVHQRLQQILRQKHSVLHELFEKEQLEQLLATNGQSFQIPWFGQLMAGPQLIAYFIQLHEWVEQYRINIITT</sequence>
<evidence type="ECO:0000313" key="10">
    <source>
        <dbReference type="EMBL" id="OUZ37313.1"/>
    </source>
</evidence>
<accession>A0ABX3ZCW5</accession>
<evidence type="ECO:0000256" key="1">
    <source>
        <dbReference type="ARBA" id="ARBA00005187"/>
    </source>
</evidence>
<gene>
    <name evidence="10" type="ORF">CBM15_18765</name>
</gene>
<name>A0ABX3ZCW5_9BACL</name>
<keyword evidence="7" id="KW-0315">Glutamine amidotransferase</keyword>
<organism evidence="10 11">
    <name type="scientific">Solibacillus kalamii</name>
    <dbReference type="NCBI Taxonomy" id="1748298"/>
    <lineage>
        <taxon>Bacteria</taxon>
        <taxon>Bacillati</taxon>
        <taxon>Bacillota</taxon>
        <taxon>Bacilli</taxon>
        <taxon>Bacillales</taxon>
        <taxon>Caryophanaceae</taxon>
        <taxon>Solibacillus</taxon>
    </lineage>
</organism>
<evidence type="ECO:0000256" key="8">
    <source>
        <dbReference type="ARBA" id="ARBA00048741"/>
    </source>
</evidence>
<dbReference type="Gene3D" id="3.60.20.10">
    <property type="entry name" value="Glutamine Phosphoribosylpyrophosphate, subunit 1, domain 1"/>
    <property type="match status" value="1"/>
</dbReference>
<dbReference type="InterPro" id="IPR033738">
    <property type="entry name" value="AsnB_N"/>
</dbReference>
<evidence type="ECO:0000256" key="3">
    <source>
        <dbReference type="ARBA" id="ARBA00012737"/>
    </source>
</evidence>
<comment type="catalytic activity">
    <reaction evidence="8">
        <text>L-aspartate + L-glutamine + ATP + H2O = L-asparagine + L-glutamate + AMP + diphosphate + H(+)</text>
        <dbReference type="Rhea" id="RHEA:12228"/>
        <dbReference type="ChEBI" id="CHEBI:15377"/>
        <dbReference type="ChEBI" id="CHEBI:15378"/>
        <dbReference type="ChEBI" id="CHEBI:29985"/>
        <dbReference type="ChEBI" id="CHEBI:29991"/>
        <dbReference type="ChEBI" id="CHEBI:30616"/>
        <dbReference type="ChEBI" id="CHEBI:33019"/>
        <dbReference type="ChEBI" id="CHEBI:58048"/>
        <dbReference type="ChEBI" id="CHEBI:58359"/>
        <dbReference type="ChEBI" id="CHEBI:456215"/>
        <dbReference type="EC" id="6.3.5.4"/>
    </reaction>
</comment>